<keyword evidence="2" id="KW-1185">Reference proteome</keyword>
<protein>
    <submittedName>
        <fullName evidence="1">Uncharacterized protein</fullName>
    </submittedName>
</protein>
<dbReference type="RefSeq" id="WP_134760648.1">
    <property type="nucleotide sequence ID" value="NZ_CP038152.1"/>
</dbReference>
<name>A0A4P7DAU1_9BURK</name>
<keyword evidence="1" id="KW-0614">Plasmid</keyword>
<evidence type="ECO:0000313" key="1">
    <source>
        <dbReference type="EMBL" id="QBR04350.1"/>
    </source>
</evidence>
<reference evidence="1 2" key="1">
    <citation type="submission" date="2019-03" db="EMBL/GenBank/DDBJ databases">
        <title>Paraburkholderia sp. 7MH5, isolated from subtropical forest soil.</title>
        <authorList>
            <person name="Gao Z.-H."/>
            <person name="Qiu L.-H."/>
        </authorList>
    </citation>
    <scope>NUCLEOTIDE SEQUENCE [LARGE SCALE GENOMIC DNA]</scope>
    <source>
        <strain evidence="1 2">7MH5</strain>
        <plasmid evidence="1 2">unnamed1</plasmid>
    </source>
</reference>
<dbReference type="AlphaFoldDB" id="A0A4P7DAU1"/>
<dbReference type="OrthoDB" id="8481971at2"/>
<dbReference type="Proteomes" id="UP000295727">
    <property type="component" value="Plasmid unnamed1"/>
</dbReference>
<geneLocation type="plasmid" evidence="1 2">
    <name>unnamed1</name>
</geneLocation>
<sequence length="108" mass="12196">MPKKFEFNVEQRPAGPNLHSWVAIDIASGTSIDLPRGGNGSMVGQYPEIQEYLANRYQVDVPLIYVTQLDELRIDPDGTSHWTFRRQAAQVTVNDIPRVVFQVQLGRA</sequence>
<dbReference type="KEGG" id="ppai:E1956_45455"/>
<dbReference type="GeneID" id="39649841"/>
<dbReference type="EMBL" id="CP038152">
    <property type="protein sequence ID" value="QBR04350.1"/>
    <property type="molecule type" value="Genomic_DNA"/>
</dbReference>
<gene>
    <name evidence="1" type="ORF">E1956_45455</name>
</gene>
<accession>A0A4P7DAU1</accession>
<organism evidence="1 2">
    <name type="scientific">Paraburkholderia pallida</name>
    <dbReference type="NCBI Taxonomy" id="2547399"/>
    <lineage>
        <taxon>Bacteria</taxon>
        <taxon>Pseudomonadati</taxon>
        <taxon>Pseudomonadota</taxon>
        <taxon>Betaproteobacteria</taxon>
        <taxon>Burkholderiales</taxon>
        <taxon>Burkholderiaceae</taxon>
        <taxon>Paraburkholderia</taxon>
    </lineage>
</organism>
<proteinExistence type="predicted"/>
<evidence type="ECO:0000313" key="2">
    <source>
        <dbReference type="Proteomes" id="UP000295727"/>
    </source>
</evidence>